<keyword evidence="7 10" id="KW-0720">Serine protease</keyword>
<feature type="transmembrane region" description="Helical" evidence="10">
    <location>
        <begin position="285"/>
        <end position="307"/>
    </location>
</feature>
<dbReference type="Pfam" id="PF01694">
    <property type="entry name" value="Rhomboid"/>
    <property type="match status" value="1"/>
</dbReference>
<keyword evidence="4 10" id="KW-0645">Protease</keyword>
<evidence type="ECO:0000256" key="2">
    <source>
        <dbReference type="ARBA" id="ARBA00004141"/>
    </source>
</evidence>
<keyword evidence="5 10" id="KW-0812">Transmembrane</keyword>
<reference evidence="13 14" key="1">
    <citation type="submission" date="2015-08" db="EMBL/GenBank/DDBJ databases">
        <title>Next Generation Sequencing and Analysis of the Genome of Puccinia sorghi L Schw, the Causal Agent of Maize Common Rust.</title>
        <authorList>
            <person name="Rochi L."/>
            <person name="Burguener G."/>
            <person name="Darino M."/>
            <person name="Turjanski A."/>
            <person name="Kreff E."/>
            <person name="Dieguez M.J."/>
            <person name="Sacco F."/>
        </authorList>
    </citation>
    <scope>NUCLEOTIDE SEQUENCE [LARGE SCALE GENOMIC DNA]</scope>
    <source>
        <strain evidence="13 14">RO10H11247</strain>
    </source>
</reference>
<gene>
    <name evidence="13" type="ORF">VP01_91g11</name>
</gene>
<organism evidence="13 14">
    <name type="scientific">Puccinia sorghi</name>
    <dbReference type="NCBI Taxonomy" id="27349"/>
    <lineage>
        <taxon>Eukaryota</taxon>
        <taxon>Fungi</taxon>
        <taxon>Dikarya</taxon>
        <taxon>Basidiomycota</taxon>
        <taxon>Pucciniomycotina</taxon>
        <taxon>Pucciniomycetes</taxon>
        <taxon>Pucciniales</taxon>
        <taxon>Pucciniaceae</taxon>
        <taxon>Puccinia</taxon>
    </lineage>
</organism>
<keyword evidence="9 10" id="KW-0472">Membrane</keyword>
<evidence type="ECO:0000256" key="5">
    <source>
        <dbReference type="ARBA" id="ARBA00022692"/>
    </source>
</evidence>
<dbReference type="OrthoDB" id="2146116at2759"/>
<feature type="domain" description="Peptidase S54 rhomboid" evidence="12">
    <location>
        <begin position="284"/>
        <end position="418"/>
    </location>
</feature>
<evidence type="ECO:0000256" key="6">
    <source>
        <dbReference type="ARBA" id="ARBA00022801"/>
    </source>
</evidence>
<dbReference type="PANTHER" id="PTHR22936:SF69">
    <property type="entry name" value="RHOMBOID-LIKE PROTEIN"/>
    <property type="match status" value="1"/>
</dbReference>
<evidence type="ECO:0000256" key="10">
    <source>
        <dbReference type="RuleBase" id="RU362115"/>
    </source>
</evidence>
<dbReference type="STRING" id="27349.A0A0L6U7C2"/>
<dbReference type="PANTHER" id="PTHR22936">
    <property type="entry name" value="RHOMBOID-RELATED"/>
    <property type="match status" value="1"/>
</dbReference>
<comment type="subcellular location">
    <subcellularLocation>
        <location evidence="2 10">Membrane</location>
        <topology evidence="2 10">Multi-pass membrane protein</topology>
    </subcellularLocation>
</comment>
<feature type="transmembrane region" description="Helical" evidence="10">
    <location>
        <begin position="403"/>
        <end position="421"/>
    </location>
</feature>
<dbReference type="AlphaFoldDB" id="A0A0L6U7C2"/>
<keyword evidence="8 10" id="KW-1133">Transmembrane helix</keyword>
<feature type="transmembrane region" description="Helical" evidence="10">
    <location>
        <begin position="252"/>
        <end position="273"/>
    </location>
</feature>
<dbReference type="InterPro" id="IPR002610">
    <property type="entry name" value="Peptidase_S54_rhomboid-like"/>
</dbReference>
<feature type="region of interest" description="Disordered" evidence="11">
    <location>
        <begin position="1"/>
        <end position="37"/>
    </location>
</feature>
<evidence type="ECO:0000313" key="13">
    <source>
        <dbReference type="EMBL" id="KNZ44404.1"/>
    </source>
</evidence>
<evidence type="ECO:0000256" key="8">
    <source>
        <dbReference type="ARBA" id="ARBA00022989"/>
    </source>
</evidence>
<feature type="compositionally biased region" description="Basic and acidic residues" evidence="11">
    <location>
        <begin position="1"/>
        <end position="21"/>
    </location>
</feature>
<dbReference type="EMBL" id="LAVV01014827">
    <property type="protein sequence ID" value="KNZ44404.1"/>
    <property type="molecule type" value="Genomic_DNA"/>
</dbReference>
<dbReference type="GO" id="GO:0016020">
    <property type="term" value="C:membrane"/>
    <property type="evidence" value="ECO:0007669"/>
    <property type="project" value="UniProtKB-SubCell"/>
</dbReference>
<dbReference type="Proteomes" id="UP000037035">
    <property type="component" value="Unassembled WGS sequence"/>
</dbReference>
<evidence type="ECO:0000256" key="11">
    <source>
        <dbReference type="SAM" id="MobiDB-lite"/>
    </source>
</evidence>
<keyword evidence="6 10" id="KW-0378">Hydrolase</keyword>
<feature type="transmembrane region" description="Helical" evidence="10">
    <location>
        <begin position="347"/>
        <end position="366"/>
    </location>
</feature>
<dbReference type="Gene3D" id="1.20.1540.10">
    <property type="entry name" value="Rhomboid-like"/>
    <property type="match status" value="1"/>
</dbReference>
<evidence type="ECO:0000256" key="7">
    <source>
        <dbReference type="ARBA" id="ARBA00022825"/>
    </source>
</evidence>
<name>A0A0L6U7C2_9BASI</name>
<feature type="transmembrane region" description="Helical" evidence="10">
    <location>
        <begin position="378"/>
        <end position="397"/>
    </location>
</feature>
<dbReference type="VEuPathDB" id="FungiDB:VP01_91g11"/>
<feature type="compositionally biased region" description="Low complexity" evidence="11">
    <location>
        <begin position="27"/>
        <end position="36"/>
    </location>
</feature>
<evidence type="ECO:0000313" key="14">
    <source>
        <dbReference type="Proteomes" id="UP000037035"/>
    </source>
</evidence>
<accession>A0A0L6U7C2</accession>
<dbReference type="InterPro" id="IPR035952">
    <property type="entry name" value="Rhomboid-like_sf"/>
</dbReference>
<protein>
    <recommendedName>
        <fullName evidence="10">Rhomboid-type serine protease</fullName>
        <ecNumber evidence="10">3.4.21.105</ecNumber>
    </recommendedName>
</protein>
<evidence type="ECO:0000259" key="12">
    <source>
        <dbReference type="Pfam" id="PF01694"/>
    </source>
</evidence>
<sequence>MSSYRAVDHDMHPSHHSENPHRPGQWSSESDSSTSTRLDYHLEDHDTYRNPHFDTSLDTKYPPHDNFDHPLQSGIHQPVIYRPPAWKRIFWDTTPLDQRIRNHQHGVGIQDRAYVCWLLSVGMFVALIMEFVTNATVILRPLSLSLQQAKYQGTPITTKPTFNFMIGPSAEVLINTGARFTPCKTILFHSKTTRKVAAFILEKKSVPALSNIPFPCLNSTSHDDTCTQSLESICGFGGFSQPGQPDQKFRSALYLLICLMSLKIWLIRLTFISEQQIHIIHGNRFILPLFLHAGLIHYALNIAVQLTSSALIERQMGSLRFILLYLPSGIFGFILGGNFSLVGQPSVGASGAIFSTYAAVLVDLIAHWSIEYRPTRKLVFLVLEIVAGLLLGLIPGIDNFSHIGGFSMGILLAILLFPVLHQTITHRWTFYTVRVMALIGAILMFVLLYRNFFTEDPAASCNWCRYLSYVDFFCSTFFSQRCKGSGLKVTETTTTTPATHNGATPSQPTTTRTTTSAIMLPALLRLVVSLI</sequence>
<dbReference type="GO" id="GO:0004252">
    <property type="term" value="F:serine-type endopeptidase activity"/>
    <property type="evidence" value="ECO:0007669"/>
    <property type="project" value="InterPro"/>
</dbReference>
<feature type="transmembrane region" description="Helical" evidence="10">
    <location>
        <begin position="117"/>
        <end position="139"/>
    </location>
</feature>
<dbReference type="EC" id="3.4.21.105" evidence="10"/>
<feature type="transmembrane region" description="Helical" evidence="10">
    <location>
        <begin position="319"/>
        <end position="341"/>
    </location>
</feature>
<dbReference type="SUPFAM" id="SSF144091">
    <property type="entry name" value="Rhomboid-like"/>
    <property type="match status" value="1"/>
</dbReference>
<evidence type="ECO:0000256" key="1">
    <source>
        <dbReference type="ARBA" id="ARBA00000156"/>
    </source>
</evidence>
<evidence type="ECO:0000256" key="4">
    <source>
        <dbReference type="ARBA" id="ARBA00022670"/>
    </source>
</evidence>
<comment type="catalytic activity">
    <reaction evidence="1 10">
        <text>Cleaves type-1 transmembrane domains using a catalytic dyad composed of serine and histidine that are contributed by different transmembrane domains.</text>
        <dbReference type="EC" id="3.4.21.105"/>
    </reaction>
</comment>
<evidence type="ECO:0000256" key="3">
    <source>
        <dbReference type="ARBA" id="ARBA00009045"/>
    </source>
</evidence>
<comment type="caution">
    <text evidence="13">The sequence shown here is derived from an EMBL/GenBank/DDBJ whole genome shotgun (WGS) entry which is preliminary data.</text>
</comment>
<evidence type="ECO:0000256" key="9">
    <source>
        <dbReference type="ARBA" id="ARBA00023136"/>
    </source>
</evidence>
<comment type="similarity">
    <text evidence="3 10">Belongs to the peptidase S54 family.</text>
</comment>
<feature type="transmembrane region" description="Helical" evidence="10">
    <location>
        <begin position="428"/>
        <end position="449"/>
    </location>
</feature>
<dbReference type="GO" id="GO:0006508">
    <property type="term" value="P:proteolysis"/>
    <property type="evidence" value="ECO:0007669"/>
    <property type="project" value="UniProtKB-KW"/>
</dbReference>
<comment type="function">
    <text evidence="10">Serine protease involved in intramembrane proteolysis.</text>
</comment>
<comment type="caution">
    <text evidence="10">Lacks conserved residue(s) required for the propagation of feature annotation.</text>
</comment>
<keyword evidence="14" id="KW-1185">Reference proteome</keyword>
<proteinExistence type="inferred from homology"/>
<dbReference type="InterPro" id="IPR022764">
    <property type="entry name" value="Peptidase_S54_rhomboid_dom"/>
</dbReference>